<keyword evidence="2" id="KW-1185">Reference proteome</keyword>
<dbReference type="SUPFAM" id="SSF50494">
    <property type="entry name" value="Trypsin-like serine proteases"/>
    <property type="match status" value="1"/>
</dbReference>
<gene>
    <name evidence="1" type="ORF">HMPREF0198_1815</name>
</gene>
<sequence length="263" mass="30521">MSDRIVKTNDELIDQYFKECENHILQKYSNAVYPIYGANEHKEPEHIGSCFIVEKDKIKYLITAHHVLEHLESTNLYIGTLNRLIPIRGESAYFNKEHKIDMAAIRLESSIDLNYFLTDFIYNDSMRHNYDYGIFLGYPNTRNKKVAKKRKIEILAYLDKFNYNSDIFKSLKIKQDDYFAINYYSKKVVNSDGLIGSYIQPEGISGCPLMMLNITANSYRYNTLPEAQICGVVVEGHADKKLVLALRSKFIFILINKLENSLV</sequence>
<evidence type="ECO:0008006" key="3">
    <source>
        <dbReference type="Google" id="ProtNLM"/>
    </source>
</evidence>
<accession>C8NBD7</accession>
<dbReference type="HOGENOM" id="CLU_1056427_0_0_6"/>
<dbReference type="InterPro" id="IPR043504">
    <property type="entry name" value="Peptidase_S1_PA_chymotrypsin"/>
</dbReference>
<evidence type="ECO:0000313" key="1">
    <source>
        <dbReference type="EMBL" id="EEV88105.1"/>
    </source>
</evidence>
<dbReference type="GeneID" id="84790288"/>
<dbReference type="EMBL" id="ACKY01000102">
    <property type="protein sequence ID" value="EEV88105.1"/>
    <property type="molecule type" value="Genomic_DNA"/>
</dbReference>
<reference evidence="1 2" key="1">
    <citation type="submission" date="2009-08" db="EMBL/GenBank/DDBJ databases">
        <authorList>
            <person name="Qin X."/>
            <person name="Bachman B."/>
            <person name="Battles P."/>
            <person name="Bell A."/>
            <person name="Bess C."/>
            <person name="Bickham C."/>
            <person name="Chaboub L."/>
            <person name="Chen D."/>
            <person name="Coyle M."/>
            <person name="Deiros D.R."/>
            <person name="Dinh H."/>
            <person name="Forbes L."/>
            <person name="Fowler G."/>
            <person name="Francisco L."/>
            <person name="Fu Q."/>
            <person name="Gubbala S."/>
            <person name="Hale W."/>
            <person name="Han Y."/>
            <person name="Hemphill L."/>
            <person name="Highlander S.K."/>
            <person name="Hirani K."/>
            <person name="Hogues M."/>
            <person name="Jackson L."/>
            <person name="Jakkamsetti A."/>
            <person name="Javaid M."/>
            <person name="Jiang H."/>
            <person name="Korchina V."/>
            <person name="Kovar C."/>
            <person name="Lara F."/>
            <person name="Lee S."/>
            <person name="Mata R."/>
            <person name="Mathew T."/>
            <person name="Moen C."/>
            <person name="Morales K."/>
            <person name="Munidasa M."/>
            <person name="Nazareth L."/>
            <person name="Ngo R."/>
            <person name="Nguyen L."/>
            <person name="Okwuonu G."/>
            <person name="Ongeri F."/>
            <person name="Patil S."/>
            <person name="Petrosino J."/>
            <person name="Pham C."/>
            <person name="Pham P."/>
            <person name="Pu L.-L."/>
            <person name="Puazo M."/>
            <person name="Raj R."/>
            <person name="Reid J."/>
            <person name="Rouhana J."/>
            <person name="Saada N."/>
            <person name="Shang Y."/>
            <person name="Simmons D."/>
            <person name="Thornton R."/>
            <person name="Warren J."/>
            <person name="Weissenberger G."/>
            <person name="Zhang J."/>
            <person name="Zhang L."/>
            <person name="Zhou C."/>
            <person name="Zhu D."/>
            <person name="Muzny D."/>
            <person name="Worley K."/>
            <person name="Gibbs R."/>
        </authorList>
    </citation>
    <scope>NUCLEOTIDE SEQUENCE [LARGE SCALE GENOMIC DNA]</scope>
    <source>
        <strain evidence="2">ATCC 15826 / DSM 8339 / NCTC 10426 / 6573</strain>
    </source>
</reference>
<comment type="caution">
    <text evidence="1">The sequence shown here is derived from an EMBL/GenBank/DDBJ whole genome shotgun (WGS) entry which is preliminary data.</text>
</comment>
<proteinExistence type="predicted"/>
<name>C8NBD7_CARH6</name>
<evidence type="ECO:0000313" key="2">
    <source>
        <dbReference type="Proteomes" id="UP000004870"/>
    </source>
</evidence>
<dbReference type="OrthoDB" id="7065046at2"/>
<dbReference type="Proteomes" id="UP000004870">
    <property type="component" value="Unassembled WGS sequence"/>
</dbReference>
<dbReference type="RefSeq" id="WP_004141809.1">
    <property type="nucleotide sequence ID" value="NZ_GG694027.1"/>
</dbReference>
<dbReference type="AlphaFoldDB" id="C8NBD7"/>
<dbReference type="Gene3D" id="2.40.10.10">
    <property type="entry name" value="Trypsin-like serine proteases"/>
    <property type="match status" value="1"/>
</dbReference>
<dbReference type="InterPro" id="IPR009003">
    <property type="entry name" value="Peptidase_S1_PA"/>
</dbReference>
<protein>
    <recommendedName>
        <fullName evidence="3">Peptidase S1 domain-containing protein</fullName>
    </recommendedName>
</protein>
<organism evidence="1 2">
    <name type="scientific">Cardiobacterium hominis (strain ATCC 15826 / DSM 8339 / NCTC 10426 / 6573)</name>
    <dbReference type="NCBI Taxonomy" id="638300"/>
    <lineage>
        <taxon>Bacteria</taxon>
        <taxon>Pseudomonadati</taxon>
        <taxon>Pseudomonadota</taxon>
        <taxon>Gammaproteobacteria</taxon>
        <taxon>Cardiobacteriales</taxon>
        <taxon>Cardiobacteriaceae</taxon>
        <taxon>Cardiobacterium</taxon>
    </lineage>
</organism>